<reference evidence="2" key="1">
    <citation type="journal article" date="2023" name="Nat. Plants">
        <title>Single-cell RNA sequencing provides a high-resolution roadmap for understanding the multicellular compartmentation of specialized metabolism.</title>
        <authorList>
            <person name="Sun S."/>
            <person name="Shen X."/>
            <person name="Li Y."/>
            <person name="Li Y."/>
            <person name="Wang S."/>
            <person name="Li R."/>
            <person name="Zhang H."/>
            <person name="Shen G."/>
            <person name="Guo B."/>
            <person name="Wei J."/>
            <person name="Xu J."/>
            <person name="St-Pierre B."/>
            <person name="Chen S."/>
            <person name="Sun C."/>
        </authorList>
    </citation>
    <scope>NUCLEOTIDE SEQUENCE [LARGE SCALE GENOMIC DNA]</scope>
</reference>
<protein>
    <submittedName>
        <fullName evidence="1">Uncharacterized protein</fullName>
    </submittedName>
</protein>
<dbReference type="EMBL" id="CM044706">
    <property type="protein sequence ID" value="KAI5657339.1"/>
    <property type="molecule type" value="Genomic_DNA"/>
</dbReference>
<proteinExistence type="predicted"/>
<evidence type="ECO:0000313" key="2">
    <source>
        <dbReference type="Proteomes" id="UP001060085"/>
    </source>
</evidence>
<dbReference type="Proteomes" id="UP001060085">
    <property type="component" value="Linkage Group LG06"/>
</dbReference>
<keyword evidence="2" id="KW-1185">Reference proteome</keyword>
<evidence type="ECO:0000313" key="1">
    <source>
        <dbReference type="EMBL" id="KAI5657339.1"/>
    </source>
</evidence>
<sequence length="1892" mass="213286">MDFIVHSALEEICSQGSGGLTLQNLWPKLESSLTTHGLAMCPYVKAALWSNLLQIPGLQFQAQDASYDPKKDSSIISSVDKCEQMNLKIIASEPLRNNFVGIYDVEASSSVITKPQRRTLERLAIAGTAGITQSDLAKEFGIKGNNIFYILKKLETRGLIVRQATVVKTREVCGEGESKHSSIVSTNMLHLYRYAKHLGCQQRIEITKEDKAFADPDIADGTDGTGIALAEESVKEDVQVKDFIPAMKAICDKLEQAEGKVLTISDIKRDLGYQKTQGHRAWRNILHRLKDAQVVEECFAKVKNRDVACLRLLKKFSPKHFEPKSSRLGDDDLDAEPLKRGQITEQLVELPIEHQVYEMIDAAGSKGLTVLEACRRLGLRNKQYYDRLVNMFYRLGMHLEAEMCKRSIAYRVWTARNFNHEASDTVLNKSELDSDKNAQCDPCPTDLEVERNSAQVILATDASASNDSVKSADAVEVEPEVSHASTEEGDCNLLKLSVKSSQPSASEPSGRVSDMELEKISNRLSNAASLEVLPPAIPTVSRRRSCQKYPCLTTGAVSAKREQLILKMLEEEKFLIKPELHRRLENLGNLEKEKNTTMDRKTLERSLNKLQQEGQCKCISVSVPVITNLGRSRTTEVILHPSISTVTPEVLGQIHERMKAFELQVRRLGSSQLKKGSSVVLESIQRIPTSVKLDSQAEQAEAMRANGYIPAKMVRTKLLHIFLWDYVSSSPDWDDVISVGKQGYDIQNPHSTCRLFELDAAIKTMPLELFLQIVGSTQKYEDMVEKCRSNFCLSDLPLQDYKCLMDTRAMGRLSWLINILQRLKLIRLVSAGHTDDVDKLQHTALTHSLEIKPYIEEPVSIVSSSSGFFFPDLRPHIRHDFVLSSRKAVDEYWNTLEYCYSAANSKAALHAFPGSVLPEVFLSRSWTTVRVMSADQRSELLKRVVNDDPHKKLSFKECQGIANDLNLTLEQVLRVYHDKRRHLRSRFPRDSYSGDVEIQSHRSKYLHTSRKRKGSSERKSSKHVKIGTIDRHLSEERLAGISNTGEQSAEIGISFGDSEQDHIDDPMEAADGQESDEEDEGDFFLHKCALSRLKPRQKRFLWNDAAERQLVIEYVRHRAALGAKFHRVDWGSLENLPAPPDVCRRRMALLNGSRKFRKAIMRLCNMLADRYAKQLAKFQSNLSSQAGKKIMFREPPTVEDYNQKFPDTFDLTHEFEPKDQWDNFDDNSIKIALDDVLQCKNIAKWDDNKQVDLDEWDNGCEAHHFKVDHSASACQESQSCGGRTKLTARRSRSHRFPQNYNRLFSEGTGLSRKVYESVAVSNAVELFKLIFLSTSTAPQASTALAETLRRYSQHDLFAAFSFLREKKIMTGGNSSSPFVLSHLFLESISLSPFPTNTGKRASKFASWLDERGKDLMEGEIDLPVDLQCGDIFHLCALVSRGEVSLTPYLPEEGVGEAEDSRTSKRKSDASDDCGGDNIKRMRTSHPNDNEIITRREKGFPGIRISLSCVTLPRIHALEMFKGADSHDMKLPCQGDRDNSVDSTIDLSVTKMSSGFDECHPSKDIIDSRDTIQSTLADNKSPWDTMARYADYLSCSDSGGKIKYPFDPELFKIICSEIQNSGDQGLSMKEISEVLNLPGDKELEIVIDVLERFGRALKVHAYDSVHVVDSLYQTKYFMASIRENEQNPEIAHLVDSEGKIGDEHYLLSIRQNNEIDVGGRLKETSVDNDEMHRITILNHPKEVSGPSIEIQSRSEVEEHSNSVRSIPTPRGEMCELHSSISGIHSRILPWMNGDGTVNQLVYKGLVRRLLGVVMQHPGMLEEDIIKQMRGLNPQSCTSLLQTMILENHIIVRKMHQSNSIQPPSILGSTSIIKKPEFIFRNHLFANPMSSFLL</sequence>
<comment type="caution">
    <text evidence="1">The sequence shown here is derived from an EMBL/GenBank/DDBJ whole genome shotgun (WGS) entry which is preliminary data.</text>
</comment>
<organism evidence="1 2">
    <name type="scientific">Catharanthus roseus</name>
    <name type="common">Madagascar periwinkle</name>
    <name type="synonym">Vinca rosea</name>
    <dbReference type="NCBI Taxonomy" id="4058"/>
    <lineage>
        <taxon>Eukaryota</taxon>
        <taxon>Viridiplantae</taxon>
        <taxon>Streptophyta</taxon>
        <taxon>Embryophyta</taxon>
        <taxon>Tracheophyta</taxon>
        <taxon>Spermatophyta</taxon>
        <taxon>Magnoliopsida</taxon>
        <taxon>eudicotyledons</taxon>
        <taxon>Gunneridae</taxon>
        <taxon>Pentapetalae</taxon>
        <taxon>asterids</taxon>
        <taxon>lamiids</taxon>
        <taxon>Gentianales</taxon>
        <taxon>Apocynaceae</taxon>
        <taxon>Rauvolfioideae</taxon>
        <taxon>Vinceae</taxon>
        <taxon>Catharanthinae</taxon>
        <taxon>Catharanthus</taxon>
    </lineage>
</organism>
<accession>A0ACC0A946</accession>
<gene>
    <name evidence="1" type="ORF">M9H77_26132</name>
</gene>
<name>A0ACC0A946_CATRO</name>